<dbReference type="PROSITE" id="PS51009">
    <property type="entry name" value="CYTCII"/>
    <property type="match status" value="1"/>
</dbReference>
<protein>
    <submittedName>
        <fullName evidence="7">Cytochrome c</fullName>
    </submittedName>
</protein>
<evidence type="ECO:0000313" key="8">
    <source>
        <dbReference type="Proteomes" id="UP001521181"/>
    </source>
</evidence>
<dbReference type="Gene3D" id="1.20.120.10">
    <property type="entry name" value="Cytochrome c/b562"/>
    <property type="match status" value="1"/>
</dbReference>
<dbReference type="InterPro" id="IPR010980">
    <property type="entry name" value="Cyt_c/b562"/>
</dbReference>
<dbReference type="Proteomes" id="UP001521181">
    <property type="component" value="Unassembled WGS sequence"/>
</dbReference>
<dbReference type="SUPFAM" id="SSF47175">
    <property type="entry name" value="Cytochromes"/>
    <property type="match status" value="1"/>
</dbReference>
<dbReference type="EMBL" id="JAJUOS010000005">
    <property type="protein sequence ID" value="MCE5973454.1"/>
    <property type="molecule type" value="Genomic_DNA"/>
</dbReference>
<dbReference type="PIRSF" id="PIRSF000027">
    <property type="entry name" value="Cytc_c_prime"/>
    <property type="match status" value="1"/>
</dbReference>
<feature type="signal peptide" evidence="6">
    <location>
        <begin position="1"/>
        <end position="21"/>
    </location>
</feature>
<feature type="chain" id="PRO_5046073208" evidence="6">
    <location>
        <begin position="22"/>
        <end position="144"/>
    </location>
</feature>
<keyword evidence="5" id="KW-0408">Iron</keyword>
<evidence type="ECO:0000256" key="2">
    <source>
        <dbReference type="ARBA" id="ARBA00022617"/>
    </source>
</evidence>
<keyword evidence="2" id="KW-0349">Heme</keyword>
<dbReference type="RefSeq" id="WP_233676445.1">
    <property type="nucleotide sequence ID" value="NZ_JAJUOS010000005.1"/>
</dbReference>
<organism evidence="7 8">
    <name type="scientific">Rhodobacter flavimaris</name>
    <dbReference type="NCBI Taxonomy" id="2907145"/>
    <lineage>
        <taxon>Bacteria</taxon>
        <taxon>Pseudomonadati</taxon>
        <taxon>Pseudomonadota</taxon>
        <taxon>Alphaproteobacteria</taxon>
        <taxon>Rhodobacterales</taxon>
        <taxon>Rhodobacter group</taxon>
        <taxon>Rhodobacter</taxon>
    </lineage>
</organism>
<keyword evidence="3" id="KW-0479">Metal-binding</keyword>
<keyword evidence="8" id="KW-1185">Reference proteome</keyword>
<accession>A0ABS8YUC2</accession>
<evidence type="ECO:0000256" key="4">
    <source>
        <dbReference type="ARBA" id="ARBA00022982"/>
    </source>
</evidence>
<sequence>MKPIRLTIALGLMLVAGVALAKEDPTNPVVLKRVEAMRAMKAQVTLLGDMAVGKAPYDAALAEETAAAFTTTADLVPVLFDAEEDDPASDALPDIWFNRGEFNQKADRLYKAAMGLDWKSAGGLAASMNAVNAACKDCHGRFKM</sequence>
<evidence type="ECO:0000256" key="3">
    <source>
        <dbReference type="ARBA" id="ARBA00022723"/>
    </source>
</evidence>
<reference evidence="7 8" key="1">
    <citation type="submission" date="2021-12" db="EMBL/GenBank/DDBJ databases">
        <title>Sinirhodobacter sp. WL0062 is a bacterium isolated from seawater.</title>
        <authorList>
            <person name="Wang L."/>
            <person name="He W."/>
            <person name="Zhang D.-F."/>
        </authorList>
    </citation>
    <scope>NUCLEOTIDE SEQUENCE [LARGE SCALE GENOMIC DNA]</scope>
    <source>
        <strain evidence="7 8">WL0062</strain>
    </source>
</reference>
<proteinExistence type="predicted"/>
<comment type="caution">
    <text evidence="7">The sequence shown here is derived from an EMBL/GenBank/DDBJ whole genome shotgun (WGS) entry which is preliminary data.</text>
</comment>
<evidence type="ECO:0000256" key="1">
    <source>
        <dbReference type="ARBA" id="ARBA00022448"/>
    </source>
</evidence>
<evidence type="ECO:0000256" key="5">
    <source>
        <dbReference type="ARBA" id="ARBA00023004"/>
    </source>
</evidence>
<keyword evidence="1" id="KW-0813">Transport</keyword>
<gene>
    <name evidence="7" type="ORF">LZA78_08180</name>
</gene>
<dbReference type="Pfam" id="PF01322">
    <property type="entry name" value="Cytochrom_C_2"/>
    <property type="match status" value="1"/>
</dbReference>
<keyword evidence="6" id="KW-0732">Signal</keyword>
<evidence type="ECO:0000313" key="7">
    <source>
        <dbReference type="EMBL" id="MCE5973454.1"/>
    </source>
</evidence>
<dbReference type="InterPro" id="IPR002321">
    <property type="entry name" value="Cyt_c_II"/>
</dbReference>
<keyword evidence="4" id="KW-0249">Electron transport</keyword>
<dbReference type="InterPro" id="IPR012127">
    <property type="entry name" value="Cyt_c_prime"/>
</dbReference>
<name>A0ABS8YUC2_9RHOB</name>
<evidence type="ECO:0000256" key="6">
    <source>
        <dbReference type="SAM" id="SignalP"/>
    </source>
</evidence>